<gene>
    <name evidence="2" type="ORF">AVDCRST_MAG87-3948</name>
</gene>
<organism evidence="2">
    <name type="scientific">uncultured Thermomicrobiales bacterium</name>
    <dbReference type="NCBI Taxonomy" id="1645740"/>
    <lineage>
        <taxon>Bacteria</taxon>
        <taxon>Pseudomonadati</taxon>
        <taxon>Thermomicrobiota</taxon>
        <taxon>Thermomicrobia</taxon>
        <taxon>Thermomicrobiales</taxon>
        <taxon>environmental samples</taxon>
    </lineage>
</organism>
<name>A0A6J4VV36_9BACT</name>
<dbReference type="PRINTS" id="PR00038">
    <property type="entry name" value="HTHLUXR"/>
</dbReference>
<dbReference type="SMART" id="SM00028">
    <property type="entry name" value="TPR"/>
    <property type="match status" value="2"/>
</dbReference>
<dbReference type="EMBL" id="CADCWJ010000868">
    <property type="protein sequence ID" value="CAA9585886.1"/>
    <property type="molecule type" value="Genomic_DNA"/>
</dbReference>
<dbReference type="CDD" id="cd06170">
    <property type="entry name" value="LuxR_C_like"/>
    <property type="match status" value="1"/>
</dbReference>
<dbReference type="InterPro" id="IPR036388">
    <property type="entry name" value="WH-like_DNA-bd_sf"/>
</dbReference>
<dbReference type="InterPro" id="IPR016032">
    <property type="entry name" value="Sig_transdc_resp-reg_C-effctor"/>
</dbReference>
<dbReference type="PANTHER" id="PTHR47691">
    <property type="entry name" value="REGULATOR-RELATED"/>
    <property type="match status" value="1"/>
</dbReference>
<dbReference type="PRINTS" id="PR00364">
    <property type="entry name" value="DISEASERSIST"/>
</dbReference>
<dbReference type="GO" id="GO:0016887">
    <property type="term" value="F:ATP hydrolysis activity"/>
    <property type="evidence" value="ECO:0007669"/>
    <property type="project" value="InterPro"/>
</dbReference>
<dbReference type="GO" id="GO:0006355">
    <property type="term" value="P:regulation of DNA-templated transcription"/>
    <property type="evidence" value="ECO:0007669"/>
    <property type="project" value="InterPro"/>
</dbReference>
<reference evidence="2" key="1">
    <citation type="submission" date="2020-02" db="EMBL/GenBank/DDBJ databases">
        <authorList>
            <person name="Meier V. D."/>
        </authorList>
    </citation>
    <scope>NUCLEOTIDE SEQUENCE</scope>
    <source>
        <strain evidence="2">AVDCRST_MAG87</strain>
    </source>
</reference>
<dbReference type="InterPro" id="IPR011990">
    <property type="entry name" value="TPR-like_helical_dom_sf"/>
</dbReference>
<dbReference type="Pfam" id="PF00196">
    <property type="entry name" value="GerE"/>
    <property type="match status" value="1"/>
</dbReference>
<feature type="domain" description="HTH luxR-type" evidence="1">
    <location>
        <begin position="753"/>
        <end position="818"/>
    </location>
</feature>
<dbReference type="Gene3D" id="1.25.40.10">
    <property type="entry name" value="Tetratricopeptide repeat domain"/>
    <property type="match status" value="1"/>
</dbReference>
<dbReference type="InterPro" id="IPR000792">
    <property type="entry name" value="Tscrpt_reg_LuxR_C"/>
</dbReference>
<dbReference type="InterPro" id="IPR027417">
    <property type="entry name" value="P-loop_NTPase"/>
</dbReference>
<dbReference type="PROSITE" id="PS00622">
    <property type="entry name" value="HTH_LUXR_1"/>
    <property type="match status" value="1"/>
</dbReference>
<dbReference type="InterPro" id="IPR019734">
    <property type="entry name" value="TPR_rpt"/>
</dbReference>
<proteinExistence type="predicted"/>
<dbReference type="Gene3D" id="3.40.50.300">
    <property type="entry name" value="P-loop containing nucleotide triphosphate hydrolases"/>
    <property type="match status" value="1"/>
</dbReference>
<dbReference type="PANTHER" id="PTHR47691:SF3">
    <property type="entry name" value="HTH-TYPE TRANSCRIPTIONAL REGULATOR RV0890C-RELATED"/>
    <property type="match status" value="1"/>
</dbReference>
<dbReference type="Pfam" id="PF13424">
    <property type="entry name" value="TPR_12"/>
    <property type="match status" value="1"/>
</dbReference>
<dbReference type="SUPFAM" id="SSF48452">
    <property type="entry name" value="TPR-like"/>
    <property type="match status" value="1"/>
</dbReference>
<dbReference type="PROSITE" id="PS50043">
    <property type="entry name" value="HTH_LUXR_2"/>
    <property type="match status" value="1"/>
</dbReference>
<dbReference type="AlphaFoldDB" id="A0A6J4VV36"/>
<evidence type="ECO:0000259" key="1">
    <source>
        <dbReference type="PROSITE" id="PS50043"/>
    </source>
</evidence>
<dbReference type="SMART" id="SM00421">
    <property type="entry name" value="HTH_LUXR"/>
    <property type="match status" value="1"/>
</dbReference>
<accession>A0A6J4VV36</accession>
<dbReference type="SUPFAM" id="SSF52540">
    <property type="entry name" value="P-loop containing nucleoside triphosphate hydrolases"/>
    <property type="match status" value="1"/>
</dbReference>
<sequence>MATIPPAKQQPIPFPAAPRRVVAPAGPRVVLPTPLTSLVGREREAFEIIQCLRRDDVRLLNLTGPGGVGKTRLAIRVAKQVESQFADGVYFIDLAHCNEPDHAVSAIVQGLDVREVGGERPIDTLITAATGQRMLIVLDNLEQVRDAGLLLVDLLVTCPDLKVLSTSREVLRASGEQVYPVPPLSMLPSRRALLSSETGYLDPTPALRATDAIQLFVDRARSVRPGFALDDHDVVLAAAICRQVDCLPLGIELAAARLRHLSLSSLLDLLERRLPILTGGPHDSPVRLRTMRAAIAWSVDLLTQEERRGFSQLSVFAGGFSLDAAEAVLADDPGPVTDGRVTRRDPIRRSPQSAIDVISSLVDKNLLHIENTSAGPTRYGMLATVREFGLDCLAESGEERGTRLRHLTWCRSLAERGAQSSGAAWSQWLAALDAERLNLEATLTCASDDPDAPAITSLVIALLPYWEARAHVTDATRWLETAIRRDTGACPADRLTMVSGAGTFAWLHGDFERAARWHGQALDLARLIGDRAAEATAHNNLGTQATETGDYDGATSSYEASLALAQSIGDPSLVMTALHNLGYMALLRGESAIAVGLLEQSFAMAVERGVDGHIAAEAMILAHAYFDSGDQERSIALFMKSLEHGQSSGHLVSQVDAIEGLARVGGATGSPALAARLIGATTAVREATGMPHSGSYLAYLGPALSSLRRTLGEEGFSEAFSAGRALPLPVAIAEAVALADRPADIRRDAMPVSPAEAFGLTPREGEILHLLAAGESNRAIAETLYISESTVARHVANVLGKLGVESRAKAAVVARRHGLDA</sequence>
<protein>
    <recommendedName>
        <fullName evidence="1">HTH luxR-type domain-containing protein</fullName>
    </recommendedName>
</protein>
<dbReference type="Pfam" id="PF13401">
    <property type="entry name" value="AAA_22"/>
    <property type="match status" value="1"/>
</dbReference>
<evidence type="ECO:0000313" key="2">
    <source>
        <dbReference type="EMBL" id="CAA9585886.1"/>
    </source>
</evidence>
<dbReference type="GO" id="GO:0003677">
    <property type="term" value="F:DNA binding"/>
    <property type="evidence" value="ECO:0007669"/>
    <property type="project" value="InterPro"/>
</dbReference>
<dbReference type="Gene3D" id="1.10.10.10">
    <property type="entry name" value="Winged helix-like DNA-binding domain superfamily/Winged helix DNA-binding domain"/>
    <property type="match status" value="1"/>
</dbReference>
<dbReference type="InterPro" id="IPR049945">
    <property type="entry name" value="AAA_22"/>
</dbReference>
<dbReference type="SUPFAM" id="SSF46894">
    <property type="entry name" value="C-terminal effector domain of the bipartite response regulators"/>
    <property type="match status" value="1"/>
</dbReference>